<evidence type="ECO:0000259" key="10">
    <source>
        <dbReference type="Pfam" id="PF16187"/>
    </source>
</evidence>
<dbReference type="Pfam" id="PF05193">
    <property type="entry name" value="Peptidase_M16_C"/>
    <property type="match status" value="3"/>
</dbReference>
<keyword evidence="4" id="KW-0378">Hydrolase</keyword>
<keyword evidence="6" id="KW-0482">Metalloprotease</keyword>
<dbReference type="InterPro" id="IPR011249">
    <property type="entry name" value="Metalloenz_LuxS/M16"/>
</dbReference>
<dbReference type="FunFam" id="3.30.830.10:FF:000005">
    <property type="entry name" value="nardilysin isoform X1"/>
    <property type="match status" value="1"/>
</dbReference>
<dbReference type="Pfam" id="PF00675">
    <property type="entry name" value="Peptidase_M16"/>
    <property type="match status" value="2"/>
</dbReference>
<dbReference type="InterPro" id="IPR011765">
    <property type="entry name" value="Pept_M16_N"/>
</dbReference>
<dbReference type="GO" id="GO:0006508">
    <property type="term" value="P:proteolysis"/>
    <property type="evidence" value="ECO:0007669"/>
    <property type="project" value="UniProtKB-KW"/>
</dbReference>
<comment type="similarity">
    <text evidence="1">Belongs to the peptidase M16 family.</text>
</comment>
<dbReference type="PANTHER" id="PTHR43690">
    <property type="entry name" value="NARDILYSIN"/>
    <property type="match status" value="1"/>
</dbReference>
<dbReference type="STRING" id="520822.A0A195BIH3"/>
<proteinExistence type="inferred from homology"/>
<evidence type="ECO:0000259" key="9">
    <source>
        <dbReference type="Pfam" id="PF05193"/>
    </source>
</evidence>
<dbReference type="InterPro" id="IPR050626">
    <property type="entry name" value="Peptidase_M16"/>
</dbReference>
<keyword evidence="7" id="KW-0732">Signal</keyword>
<sequence length="1831" mass="215906">MYLFFFFFKQAACSLCMNVGNFSDPAEFPGISYFLSYMLFQDPEKCSEQCTLEDFIHYHNGINDVSVNNEHTIFYFDIEENSLFLTLRSFGLFFINPIVSKHIFMKNLFDIQNEFQKSLYKSKNKYDQLFSSFAKTGHPVNKFSVDHLIKLHDNIDHDKLYNVLVKFKKRYYSAHRMKLAIQSGLPLDTMEKFVTACFAGVSNNSIPPDNFSKFKNDFPFDTPAFRKMYKVSDSEYLTRLKITWALPSLSDFYKCNSYLYIPWILEYKGKGSLINYLSQKIWSPTSDEKMNYCEIQQNSLYSLIQLTIVLNSKGQKHLEDVLDAIFSFINLLKRAGPQEAIYNDMYESKKIIYRFTNYNNKPISFVKYLSKNMHFFPSKAYIIGNSHNSNYNAKVIQKCLNYLVPEMANIMIFSKNFNDFELKKVDPWWHTAYTDIEIPKKWIERWKVIEPLPEFSLPSPNIFLTKNLCLIQVPNEQIQKHPIKLYCNPMSEIWYHSNPKFCLKCCIHFYFISPLKFESLKNEILMRMYCKLWRQLLVDQLYPSLLAGFTHTVNILHNGFTLKISGFNETLPNITLKDFQDFVKSFTERLYIQCLVQGNITSTVAIKIVQKFIKTINCSSLHSNTIQQFRCTQIPLGISYYKIKNIVKHDTISIISNYYQAGITTIELSTLIRLISYIMNNKLHEDLLHKFIYTKIKFSNVNGILGYVITICAQAYQGTTEYFDKKIDEFLRWFKNIMEELTEEELDVYKEMFLKSRLYDNANLEEEAERNWKEIITCTYMFDLHEQEILALKKINVNKLREWLADHTLNGSNFRKLSLHIVGVIPKKMKYVHLEYVNDDQQYKSNKYHYITKVEDYKKKLFIFSIKHSNKSTIRLPNGLEVLLISDEHLITSFSQEKKAACSLFIDVGNFSDMPEFPGISFFLGYMFSQESEKYSEQSGITMADFIEDHNGTIYIDVTHEHTIFYFDIEEDNFFLALYNFGVFFEDPIMPKHVFIEKQNAIKNEFQILFGKSRYEQLFSSFAQTGHPTNKFSVDHLIKLRNNIDHDKLYDVLNKFKERHYCAHRMKLAIQSRFRLNTMEKFVKVCFADIPNNKMPPDNFSKFKNALPFDTPAFRKMYKIKYDEEHLTQLKITWALPSFSGFYKCNSYQYIPRIIGYKGEGSLISYLRQKMWSPSDNIFDCKSQQNSLYGLIQLTIVLTSEGRKYLEDVLNAIFSFINLLKATGPQKAIYNDIYEQNNFRFTNYNNKPISFVKHLSKNMHFFPSKAYIIGNSLNSNYNAKVIQKCLNYLVPEMANIMIFSKNFNDFELKKIEPWWHTAYTDIEIPKKWIERWKVIEPLPEFSLPSPNIFLTKKDVCLMQVPNEQIEKYPIKVHSNSVSEIWYHSNPKFCLPKCCIYFYFISPLKYQSLKNEILMRMYCRLLKQLLTEKLYPAELIGFKYVIRFLLNGFTLKISGLNETLPLVAATLAQGMVQCSSFITKDIFENIKIEQIQTYYDSVSKSEIFIIDMILSILKHIHHSQIDIFTAVQDITLKDFQDFVKSFTERLYIQCLVQGNITPSAAIKIVQQFIKTINCSSLHSNTIQQFRGTQIPLGISYYKIKNINKLDTTSMIKNYYQAGVTAIDLATLIRLISYIMDDKLHEVLADKFDATVNVVNYYGILGYSITVCTQAHKYKTEYVDKKIDEFLRWFKNDLEKLTEEELDVYKEMFLKSRSYDDVNIENERNWYQILYQTYVFNLHEQEILALKDINVKKLREWFADHTSNGSNFRKLSLHIVGTIPKKAKYVDLEYINDDHQQYKPTKYHYITKVENYKKKLFIFPTKCSTILSEHRTH</sequence>
<feature type="domain" description="Peptidase M16 C-terminal" evidence="9">
    <location>
        <begin position="1528"/>
        <end position="1705"/>
    </location>
</feature>
<evidence type="ECO:0000256" key="7">
    <source>
        <dbReference type="SAM" id="SignalP"/>
    </source>
</evidence>
<name>A0A195BIH3_9HYME</name>
<evidence type="ECO:0000313" key="11">
    <source>
        <dbReference type="EMBL" id="KYM84095.1"/>
    </source>
</evidence>
<keyword evidence="2" id="KW-0645">Protease</keyword>
<feature type="chain" id="PRO_5008269492" evidence="7">
    <location>
        <begin position="17"/>
        <end position="1831"/>
    </location>
</feature>
<protein>
    <submittedName>
        <fullName evidence="11">Nardilysin</fullName>
    </submittedName>
</protein>
<evidence type="ECO:0000256" key="4">
    <source>
        <dbReference type="ARBA" id="ARBA00022801"/>
    </source>
</evidence>
<gene>
    <name evidence="11" type="ORF">ALC53_05472</name>
</gene>
<evidence type="ECO:0000259" key="8">
    <source>
        <dbReference type="Pfam" id="PF00675"/>
    </source>
</evidence>
<reference evidence="11 12" key="1">
    <citation type="submission" date="2015-09" db="EMBL/GenBank/DDBJ databases">
        <title>Atta colombica WGS genome.</title>
        <authorList>
            <person name="Nygaard S."/>
            <person name="Hu H."/>
            <person name="Boomsma J."/>
            <person name="Zhang G."/>
        </authorList>
    </citation>
    <scope>NUCLEOTIDE SEQUENCE [LARGE SCALE GENOMIC DNA]</scope>
    <source>
        <strain evidence="11">Treedump-2</strain>
        <tissue evidence="11">Whole body</tissue>
    </source>
</reference>
<evidence type="ECO:0000256" key="1">
    <source>
        <dbReference type="ARBA" id="ARBA00007261"/>
    </source>
</evidence>
<feature type="domain" description="Peptidase M16 middle/third" evidence="10">
    <location>
        <begin position="359"/>
        <end position="583"/>
    </location>
</feature>
<feature type="domain" description="Peptidase M16 N-terminal" evidence="8">
    <location>
        <begin position="9"/>
        <end position="118"/>
    </location>
</feature>
<accession>A0A195BIH3</accession>
<evidence type="ECO:0000256" key="3">
    <source>
        <dbReference type="ARBA" id="ARBA00022723"/>
    </source>
</evidence>
<organism evidence="11 12">
    <name type="scientific">Atta colombica</name>
    <dbReference type="NCBI Taxonomy" id="520822"/>
    <lineage>
        <taxon>Eukaryota</taxon>
        <taxon>Metazoa</taxon>
        <taxon>Ecdysozoa</taxon>
        <taxon>Arthropoda</taxon>
        <taxon>Hexapoda</taxon>
        <taxon>Insecta</taxon>
        <taxon>Pterygota</taxon>
        <taxon>Neoptera</taxon>
        <taxon>Endopterygota</taxon>
        <taxon>Hymenoptera</taxon>
        <taxon>Apocrita</taxon>
        <taxon>Aculeata</taxon>
        <taxon>Formicoidea</taxon>
        <taxon>Formicidae</taxon>
        <taxon>Myrmicinae</taxon>
        <taxon>Atta</taxon>
    </lineage>
</organism>
<dbReference type="EMBL" id="KQ976467">
    <property type="protein sequence ID" value="KYM84095.1"/>
    <property type="molecule type" value="Genomic_DNA"/>
</dbReference>
<dbReference type="Pfam" id="PF16187">
    <property type="entry name" value="Peptidase_M16_M"/>
    <property type="match status" value="2"/>
</dbReference>
<keyword evidence="5" id="KW-0862">Zinc</keyword>
<feature type="domain" description="Peptidase M16 middle/third" evidence="10">
    <location>
        <begin position="1239"/>
        <end position="1521"/>
    </location>
</feature>
<dbReference type="PANTHER" id="PTHR43690:SF18">
    <property type="entry name" value="INSULIN-DEGRADING ENZYME-RELATED"/>
    <property type="match status" value="1"/>
</dbReference>
<evidence type="ECO:0000256" key="5">
    <source>
        <dbReference type="ARBA" id="ARBA00022833"/>
    </source>
</evidence>
<dbReference type="GO" id="GO:0046872">
    <property type="term" value="F:metal ion binding"/>
    <property type="evidence" value="ECO:0007669"/>
    <property type="project" value="UniProtKB-KW"/>
</dbReference>
<feature type="signal peptide" evidence="7">
    <location>
        <begin position="1"/>
        <end position="16"/>
    </location>
</feature>
<evidence type="ECO:0000313" key="12">
    <source>
        <dbReference type="Proteomes" id="UP000078540"/>
    </source>
</evidence>
<keyword evidence="3" id="KW-0479">Metal-binding</keyword>
<feature type="domain" description="Peptidase M16 N-terminal" evidence="8">
    <location>
        <begin position="895"/>
        <end position="1007"/>
    </location>
</feature>
<evidence type="ECO:0000256" key="2">
    <source>
        <dbReference type="ARBA" id="ARBA00022670"/>
    </source>
</evidence>
<dbReference type="Proteomes" id="UP000078540">
    <property type="component" value="Unassembled WGS sequence"/>
</dbReference>
<keyword evidence="12" id="KW-1185">Reference proteome</keyword>
<evidence type="ECO:0000256" key="6">
    <source>
        <dbReference type="ARBA" id="ARBA00023049"/>
    </source>
</evidence>
<dbReference type="SUPFAM" id="SSF63411">
    <property type="entry name" value="LuxS/MPP-like metallohydrolase"/>
    <property type="match status" value="8"/>
</dbReference>
<dbReference type="InterPro" id="IPR032632">
    <property type="entry name" value="Peptidase_M16_M"/>
</dbReference>
<dbReference type="InterPro" id="IPR007863">
    <property type="entry name" value="Peptidase_M16_C"/>
</dbReference>
<dbReference type="Gene3D" id="3.30.830.10">
    <property type="entry name" value="Metalloenzyme, LuxS/M16 peptidase-like"/>
    <property type="match status" value="9"/>
</dbReference>
<dbReference type="GO" id="GO:0008237">
    <property type="term" value="F:metallopeptidase activity"/>
    <property type="evidence" value="ECO:0007669"/>
    <property type="project" value="UniProtKB-KW"/>
</dbReference>
<feature type="domain" description="Peptidase M16 C-terminal" evidence="9">
    <location>
        <begin position="1050"/>
        <end position="1233"/>
    </location>
</feature>
<feature type="domain" description="Peptidase M16 C-terminal" evidence="9">
    <location>
        <begin position="161"/>
        <end position="342"/>
    </location>
</feature>